<proteinExistence type="predicted"/>
<dbReference type="SUPFAM" id="SSF82602">
    <property type="entry name" value="Nuclease A inhibitor (NuiA)"/>
    <property type="match status" value="1"/>
</dbReference>
<dbReference type="Proteomes" id="UP000244056">
    <property type="component" value="Plasmid pUHCC0039a"/>
</dbReference>
<dbReference type="KEGG" id="nsp:BMF81_04722"/>
<dbReference type="RefSeq" id="WP_107807058.1">
    <property type="nucleotide sequence ID" value="NZ_CAWNZE010000002.1"/>
</dbReference>
<organism evidence="1 2">
    <name type="scientific">Nodularia spumigena UHCC 0039</name>
    <dbReference type="NCBI Taxonomy" id="1914872"/>
    <lineage>
        <taxon>Bacteria</taxon>
        <taxon>Bacillati</taxon>
        <taxon>Cyanobacteriota</taxon>
        <taxon>Cyanophyceae</taxon>
        <taxon>Nostocales</taxon>
        <taxon>Nodulariaceae</taxon>
        <taxon>Nodularia</taxon>
    </lineage>
</organism>
<evidence type="ECO:0000313" key="2">
    <source>
        <dbReference type="Proteomes" id="UP000244056"/>
    </source>
</evidence>
<evidence type="ECO:0000313" key="1">
    <source>
        <dbReference type="EMBL" id="AVZ31723.1"/>
    </source>
</evidence>
<keyword evidence="1" id="KW-0614">Plasmid</keyword>
<protein>
    <recommendedName>
        <fullName evidence="3">Nuclease A inhibitor-like protein</fullName>
    </recommendedName>
</protein>
<accession>A0A2S0QBB5</accession>
<dbReference type="PIRSF" id="PIRSF011544">
    <property type="entry name" value="NucleaseA_inhib-like"/>
    <property type="match status" value="1"/>
</dbReference>
<sequence length="131" mass="14609">MTKTNAEILEQLKQASEGLLFMSESEYPCDICLWSDATPEQVVHLTNHPQDTPVEVEGVDDFFSVATTAQDWHSEEEKETVHKFQTLVQILKANLSNLQVYRLGEVEVDVYVVGQTPTGDLAGIATKIVET</sequence>
<dbReference type="InterPro" id="IPR036587">
    <property type="entry name" value="NucleaseA_inhib-like_sf"/>
</dbReference>
<reference evidence="1 2" key="1">
    <citation type="submission" date="2017-03" db="EMBL/GenBank/DDBJ databases">
        <title>Comparative genomics of the toxic Baltic Sea cyanobacteria Nodularia spumigena UHCC 0039 and its response on varying salinity.</title>
        <authorList>
            <person name="Teikari J.E."/>
        </authorList>
    </citation>
    <scope>NUCLEOTIDE SEQUENCE [LARGE SCALE GENOMIC DNA]</scope>
    <source>
        <strain evidence="1 2">UHCC 0039</strain>
        <plasmid evidence="2">puhcc0039a</plasmid>
    </source>
</reference>
<dbReference type="AlphaFoldDB" id="A0A2S0QBB5"/>
<dbReference type="EMBL" id="CP020115">
    <property type="protein sequence ID" value="AVZ31723.1"/>
    <property type="molecule type" value="Genomic_DNA"/>
</dbReference>
<gene>
    <name evidence="1" type="ORF">BMF81_04722</name>
</gene>
<dbReference type="GeneID" id="78019914"/>
<dbReference type="Pfam" id="PF07924">
    <property type="entry name" value="NuiA"/>
    <property type="match status" value="1"/>
</dbReference>
<name>A0A2S0QBB5_NODSP</name>
<dbReference type="Gene3D" id="3.40.1460.10">
    <property type="entry name" value="Nuclease A inhibitor-like"/>
    <property type="match status" value="1"/>
</dbReference>
<evidence type="ECO:0008006" key="3">
    <source>
        <dbReference type="Google" id="ProtNLM"/>
    </source>
</evidence>
<geneLocation type="plasmid" evidence="2">
    <name>puhcc0039a</name>
</geneLocation>
<dbReference type="InterPro" id="IPR012489">
    <property type="entry name" value="NucleaseA_inhib-like"/>
</dbReference>